<dbReference type="Gene3D" id="3.10.20.580">
    <property type="match status" value="1"/>
</dbReference>
<dbReference type="Pfam" id="PF22505">
    <property type="entry name" value="RNase_J_b_CASP"/>
    <property type="match status" value="1"/>
</dbReference>
<dbReference type="PANTHER" id="PTHR43694:SF1">
    <property type="entry name" value="RIBONUCLEASE J"/>
    <property type="match status" value="1"/>
</dbReference>
<evidence type="ECO:0000256" key="4">
    <source>
        <dbReference type="ARBA" id="ARBA00022833"/>
    </source>
</evidence>
<keyword evidence="4" id="KW-0862">Zinc</keyword>
<dbReference type="GO" id="GO:0003723">
    <property type="term" value="F:RNA binding"/>
    <property type="evidence" value="ECO:0007669"/>
    <property type="project" value="UniProtKB-KW"/>
</dbReference>
<evidence type="ECO:0000256" key="2">
    <source>
        <dbReference type="ARBA" id="ARBA00022723"/>
    </source>
</evidence>
<dbReference type="OrthoDB" id="9770211at2"/>
<dbReference type="AlphaFoldDB" id="A0A328ADQ3"/>
<keyword evidence="3 8" id="KW-0378">Hydrolase</keyword>
<dbReference type="InterPro" id="IPR001279">
    <property type="entry name" value="Metallo-B-lactamas"/>
</dbReference>
<dbReference type="GO" id="GO:0046872">
    <property type="term" value="F:metal ion binding"/>
    <property type="evidence" value="ECO:0007669"/>
    <property type="project" value="UniProtKB-KW"/>
</dbReference>
<dbReference type="GO" id="GO:0004527">
    <property type="term" value="F:exonuclease activity"/>
    <property type="evidence" value="ECO:0007669"/>
    <property type="project" value="UniProtKB-KW"/>
</dbReference>
<dbReference type="Pfam" id="PF17770">
    <property type="entry name" value="RNase_J_C"/>
    <property type="match status" value="1"/>
</dbReference>
<keyword evidence="6" id="KW-0694">RNA-binding</keyword>
<evidence type="ECO:0000259" key="7">
    <source>
        <dbReference type="SMART" id="SM00849"/>
    </source>
</evidence>
<name>A0A328ADQ3_9CAUL</name>
<dbReference type="Proteomes" id="UP000249725">
    <property type="component" value="Unassembled WGS sequence"/>
</dbReference>
<dbReference type="Pfam" id="PF12706">
    <property type="entry name" value="Lactamase_B_2"/>
    <property type="match status" value="1"/>
</dbReference>
<dbReference type="SMART" id="SM00849">
    <property type="entry name" value="Lactamase_B"/>
    <property type="match status" value="1"/>
</dbReference>
<evidence type="ECO:0000256" key="6">
    <source>
        <dbReference type="ARBA" id="ARBA00022884"/>
    </source>
</evidence>
<evidence type="ECO:0000313" key="9">
    <source>
        <dbReference type="Proteomes" id="UP000249725"/>
    </source>
</evidence>
<dbReference type="InterPro" id="IPR041636">
    <property type="entry name" value="RNase_J_C"/>
</dbReference>
<comment type="caution">
    <text evidence="8">The sequence shown here is derived from an EMBL/GenBank/DDBJ whole genome shotgun (WGS) entry which is preliminary data.</text>
</comment>
<dbReference type="InterPro" id="IPR042173">
    <property type="entry name" value="RNase_J_2"/>
</dbReference>
<keyword evidence="9" id="KW-1185">Reference proteome</keyword>
<dbReference type="Pfam" id="PF07521">
    <property type="entry name" value="RMMBL"/>
    <property type="match status" value="1"/>
</dbReference>
<dbReference type="InterPro" id="IPR055132">
    <property type="entry name" value="RNase_J_b_CASP"/>
</dbReference>
<accession>A0A328ADQ3</accession>
<dbReference type="Gene3D" id="3.60.15.10">
    <property type="entry name" value="Ribonuclease Z/Hydroxyacylglutathione hydrolase-like"/>
    <property type="match status" value="1"/>
</dbReference>
<dbReference type="CDD" id="cd07714">
    <property type="entry name" value="RNaseJ_MBL-fold"/>
    <property type="match status" value="1"/>
</dbReference>
<evidence type="ECO:0000313" key="8">
    <source>
        <dbReference type="EMBL" id="RAK52902.1"/>
    </source>
</evidence>
<reference evidence="9" key="1">
    <citation type="submission" date="2018-05" db="EMBL/GenBank/DDBJ databases">
        <authorList>
            <person name="Li X."/>
        </authorList>
    </citation>
    <scope>NUCLEOTIDE SEQUENCE [LARGE SCALE GENOMIC DNA]</scope>
    <source>
        <strain evidence="9">YIM 73061</strain>
    </source>
</reference>
<evidence type="ECO:0000256" key="1">
    <source>
        <dbReference type="ARBA" id="ARBA00022722"/>
    </source>
</evidence>
<organism evidence="8 9">
    <name type="scientific">Phenylobacterium deserti</name>
    <dbReference type="NCBI Taxonomy" id="1914756"/>
    <lineage>
        <taxon>Bacteria</taxon>
        <taxon>Pseudomonadati</taxon>
        <taxon>Pseudomonadota</taxon>
        <taxon>Alphaproteobacteria</taxon>
        <taxon>Caulobacterales</taxon>
        <taxon>Caulobacteraceae</taxon>
        <taxon>Phenylobacterium</taxon>
    </lineage>
</organism>
<dbReference type="InterPro" id="IPR036866">
    <property type="entry name" value="RibonucZ/Hydroxyglut_hydro"/>
</dbReference>
<keyword evidence="2" id="KW-0479">Metal-binding</keyword>
<evidence type="ECO:0000256" key="5">
    <source>
        <dbReference type="ARBA" id="ARBA00022839"/>
    </source>
</evidence>
<dbReference type="Gene3D" id="3.40.50.10710">
    <property type="entry name" value="Metallo-hydrolase/oxidoreductase"/>
    <property type="match status" value="1"/>
</dbReference>
<dbReference type="PANTHER" id="PTHR43694">
    <property type="entry name" value="RIBONUCLEASE J"/>
    <property type="match status" value="1"/>
</dbReference>
<evidence type="ECO:0000256" key="3">
    <source>
        <dbReference type="ARBA" id="ARBA00022801"/>
    </source>
</evidence>
<protein>
    <submittedName>
        <fullName evidence="8">MBL fold metallo-hydrolase</fullName>
    </submittedName>
</protein>
<gene>
    <name evidence="8" type="ORF">DJ018_12055</name>
</gene>
<dbReference type="EMBL" id="QFYR01000002">
    <property type="protein sequence ID" value="RAK52902.1"/>
    <property type="molecule type" value="Genomic_DNA"/>
</dbReference>
<dbReference type="RefSeq" id="WP_111515187.1">
    <property type="nucleotide sequence ID" value="NZ_QFYR01000002.1"/>
</dbReference>
<proteinExistence type="predicted"/>
<sequence>MARGDQDELVFLPLGGSNEVGMNFNLYGFGPAHDRKWIIVDVGVTFGDQTTPGVEVILPDPAYIEDYADRILGIVVTHAHEDHIGAVPWLWPRLKAPIYATPFTAFVLREKLREADLLEEAEITEVPLGGTIELGPFKLELITLTHSIPEPNGLAIRTPLGTVLHTGDWKIDPEPLLGAPTDADAIRRLGDEGVLAMVCDSTNVFVDGTAGSEADVRAALIPLIGSMKGKIAVSCFASNVARMDSVIRAAEANGRRVCLVGRSMHRMAAAAKSVGLMEDVQPFVSEQEAGYFPSESILYLCTGSQGEPRAALSRIADGTHPHVTLGAGDSCVFSSRVIPGNEIPIRNLQNKLADRGVRLYTERDHPGIHVSGHPCRDELAEMYRWARPQIAVPTHGERRHLLEHVAFARDLQVPQQVAPRNGDMVRLAPGRVEIVDEVPAGRLFVDAGVLTPENGEALRERRHAAYNGILAVSVVLDRKGKVLAGPEVRALGLPTDEDYPLDDVLDDLSDEAEQALGRLDRDGRDNDEAVETTMSRAVKKASQRIWGRRPVVETTVLRV</sequence>
<dbReference type="SUPFAM" id="SSF56281">
    <property type="entry name" value="Metallo-hydrolase/oxidoreductase"/>
    <property type="match status" value="1"/>
</dbReference>
<keyword evidence="5" id="KW-0269">Exonuclease</keyword>
<keyword evidence="1" id="KW-0540">Nuclease</keyword>
<feature type="domain" description="Metallo-beta-lactamase" evidence="7">
    <location>
        <begin position="21"/>
        <end position="220"/>
    </location>
</feature>
<dbReference type="InterPro" id="IPR011108">
    <property type="entry name" value="RMMBL"/>
</dbReference>